<name>A0ABR0B027_9CRUS</name>
<evidence type="ECO:0000313" key="1">
    <source>
        <dbReference type="EMBL" id="KAK4030740.1"/>
    </source>
</evidence>
<dbReference type="Proteomes" id="UP001234178">
    <property type="component" value="Unassembled WGS sequence"/>
</dbReference>
<accession>A0ABR0B027</accession>
<dbReference type="EMBL" id="JAOYFB010000039">
    <property type="protein sequence ID" value="KAK4030740.1"/>
    <property type="molecule type" value="Genomic_DNA"/>
</dbReference>
<protein>
    <recommendedName>
        <fullName evidence="3">Endonuclease-reverse transcriptase</fullName>
    </recommendedName>
</protein>
<proteinExistence type="predicted"/>
<reference evidence="1 2" key="1">
    <citation type="journal article" date="2023" name="Nucleic Acids Res.">
        <title>The hologenome of Daphnia magna reveals possible DNA methylation and microbiome-mediated evolution of the host genome.</title>
        <authorList>
            <person name="Chaturvedi A."/>
            <person name="Li X."/>
            <person name="Dhandapani V."/>
            <person name="Marshall H."/>
            <person name="Kissane S."/>
            <person name="Cuenca-Cambronero M."/>
            <person name="Asole G."/>
            <person name="Calvet F."/>
            <person name="Ruiz-Romero M."/>
            <person name="Marangio P."/>
            <person name="Guigo R."/>
            <person name="Rago D."/>
            <person name="Mirbahai L."/>
            <person name="Eastwood N."/>
            <person name="Colbourne J.K."/>
            <person name="Zhou J."/>
            <person name="Mallon E."/>
            <person name="Orsini L."/>
        </authorList>
    </citation>
    <scope>NUCLEOTIDE SEQUENCE [LARGE SCALE GENOMIC DNA]</scope>
    <source>
        <strain evidence="1">LRV0_1</strain>
    </source>
</reference>
<comment type="caution">
    <text evidence="1">The sequence shown here is derived from an EMBL/GenBank/DDBJ whole genome shotgun (WGS) entry which is preliminary data.</text>
</comment>
<sequence>MANKGAQWPRTPAQVTERWYEKNSTLRHTVRMIATIKRAIRRFRGQEDPQTPLAKMQCGGTTRKFRISSIEETEEAELEFWKTAQRDGFSEVIEAEKQKKPWKNEQLRKLGVTWDTKSQLLRCVGRHKNWLNHNGRDAVILLSSDHNVTQLLIEQTHERLNHTGANRPVKHPTLHVLHKCENFICVQVGLLRLQRLMEKPTSSC</sequence>
<keyword evidence="2" id="KW-1185">Reference proteome</keyword>
<organism evidence="1 2">
    <name type="scientific">Daphnia magna</name>
    <dbReference type="NCBI Taxonomy" id="35525"/>
    <lineage>
        <taxon>Eukaryota</taxon>
        <taxon>Metazoa</taxon>
        <taxon>Ecdysozoa</taxon>
        <taxon>Arthropoda</taxon>
        <taxon>Crustacea</taxon>
        <taxon>Branchiopoda</taxon>
        <taxon>Diplostraca</taxon>
        <taxon>Cladocera</taxon>
        <taxon>Anomopoda</taxon>
        <taxon>Daphniidae</taxon>
        <taxon>Daphnia</taxon>
    </lineage>
</organism>
<gene>
    <name evidence="1" type="ORF">OUZ56_024079</name>
</gene>
<evidence type="ECO:0008006" key="3">
    <source>
        <dbReference type="Google" id="ProtNLM"/>
    </source>
</evidence>
<evidence type="ECO:0000313" key="2">
    <source>
        <dbReference type="Proteomes" id="UP001234178"/>
    </source>
</evidence>